<dbReference type="EMBL" id="CP022684">
    <property type="protein sequence ID" value="AUM11559.1"/>
    <property type="molecule type" value="Genomic_DNA"/>
</dbReference>
<dbReference type="SUPFAM" id="SSF103007">
    <property type="entry name" value="Hypothetical protein TT1725"/>
    <property type="match status" value="1"/>
</dbReference>
<proteinExistence type="predicted"/>
<dbReference type="RefSeq" id="WP_101892899.1">
    <property type="nucleotide sequence ID" value="NZ_CP022684.1"/>
</dbReference>
<dbReference type="PANTHER" id="PTHR36441:SF1">
    <property type="entry name" value="DUF503 DOMAIN-CONTAINING PROTEIN"/>
    <property type="match status" value="1"/>
</dbReference>
<sequence length="97" mass="11233">MTDTACILYSELEIHIPYSQSLKDKRQVVNRFRDRIRNQFNASVAEVGSLEDWQRAGIAIVMVGNSRTHLDRQLSALQAHALEIVDGEIQWHSREWL</sequence>
<evidence type="ECO:0008006" key="3">
    <source>
        <dbReference type="Google" id="ProtNLM"/>
    </source>
</evidence>
<dbReference type="Pfam" id="PF04456">
    <property type="entry name" value="DUF503"/>
    <property type="match status" value="1"/>
</dbReference>
<evidence type="ECO:0000313" key="2">
    <source>
        <dbReference type="Proteomes" id="UP000235116"/>
    </source>
</evidence>
<accession>A0A2K9LGT4</accession>
<keyword evidence="2" id="KW-1185">Reference proteome</keyword>
<name>A0A2K9LGT4_9GAMM</name>
<dbReference type="InterPro" id="IPR007546">
    <property type="entry name" value="DUF503"/>
</dbReference>
<reference evidence="2" key="1">
    <citation type="submission" date="2017-08" db="EMBL/GenBank/DDBJ databases">
        <title>Direct submision.</title>
        <authorList>
            <person name="Kim S.-J."/>
            <person name="Rhee S.-K."/>
        </authorList>
    </citation>
    <scope>NUCLEOTIDE SEQUENCE [LARGE SCALE GENOMIC DNA]</scope>
    <source>
        <strain evidence="2">GI5</strain>
    </source>
</reference>
<evidence type="ECO:0000313" key="1">
    <source>
        <dbReference type="EMBL" id="AUM11559.1"/>
    </source>
</evidence>
<protein>
    <recommendedName>
        <fullName evidence="3">DUF503 domain-containing protein</fullName>
    </recommendedName>
</protein>
<dbReference type="Proteomes" id="UP000235116">
    <property type="component" value="Chromosome"/>
</dbReference>
<dbReference type="AlphaFoldDB" id="A0A2K9LGT4"/>
<gene>
    <name evidence="1" type="ORF">Kalk_03620</name>
</gene>
<dbReference type="KEGG" id="kak:Kalk_03620"/>
<organism evidence="1 2">
    <name type="scientific">Ketobacter alkanivorans</name>
    <dbReference type="NCBI Taxonomy" id="1917421"/>
    <lineage>
        <taxon>Bacteria</taxon>
        <taxon>Pseudomonadati</taxon>
        <taxon>Pseudomonadota</taxon>
        <taxon>Gammaproteobacteria</taxon>
        <taxon>Pseudomonadales</taxon>
        <taxon>Ketobacteraceae</taxon>
        <taxon>Ketobacter</taxon>
    </lineage>
</organism>
<dbReference type="OrthoDB" id="9809023at2"/>
<dbReference type="InterPro" id="IPR036746">
    <property type="entry name" value="TT1725-like_sf"/>
</dbReference>
<dbReference type="PANTHER" id="PTHR36441">
    <property type="entry name" value="HYPOTHETICAL CYTOSOLIC PROTEIN"/>
    <property type="match status" value="1"/>
</dbReference>
<dbReference type="Gene3D" id="3.30.70.1120">
    <property type="entry name" value="TT1725-like"/>
    <property type="match status" value="1"/>
</dbReference>